<feature type="chain" id="PRO_5008079486" evidence="1">
    <location>
        <begin position="23"/>
        <end position="214"/>
    </location>
</feature>
<keyword evidence="1" id="KW-0732">Signal</keyword>
<feature type="signal peptide" evidence="1">
    <location>
        <begin position="1"/>
        <end position="22"/>
    </location>
</feature>
<reference evidence="2 3" key="1">
    <citation type="journal article" date="2016" name="Syst. Appl. Microbiol.">
        <title>Vibrio bivalvicida sp. nov., a novel larval pathogen for bivalve molluscs reared in a hatchery.</title>
        <authorList>
            <person name="Dubert J."/>
            <person name="Romalde J.L."/>
            <person name="Prado S."/>
            <person name="Barja J.L."/>
        </authorList>
    </citation>
    <scope>NUCLEOTIDE SEQUENCE [LARGE SCALE GENOMIC DNA]</scope>
    <source>
        <strain evidence="2 3">605</strain>
    </source>
</reference>
<dbReference type="AlphaFoldDB" id="A0A177Y2P9"/>
<sequence>MNSAKLAGILGVGLLMAAHVMAAPSEELIAQYNLAAEGDEDKVEQVYQQLEQQISQQGVDPLSLVYLGSTQTLMGRDAFMPWNKMKYTEQGLATISKGLDLLHAQATPIEQQDYRQGLPESLLARSIAGSTFTSLPDMFNHFERGYDIFLDLLADNSFTTQHYDAISWVYIYAIQAALRAEDKPQAKKWVAEMQARNPNHPMTLQATAILDSAA</sequence>
<dbReference type="EMBL" id="LLEI02000021">
    <property type="protein sequence ID" value="OAJ95138.1"/>
    <property type="molecule type" value="Genomic_DNA"/>
</dbReference>
<dbReference type="Proteomes" id="UP000078406">
    <property type="component" value="Unassembled WGS sequence"/>
</dbReference>
<accession>A0A177Y2P9</accession>
<gene>
    <name evidence="2" type="ORF">APB76_07605</name>
</gene>
<proteinExistence type="predicted"/>
<comment type="caution">
    <text evidence="2">The sequence shown here is derived from an EMBL/GenBank/DDBJ whole genome shotgun (WGS) entry which is preliminary data.</text>
</comment>
<evidence type="ECO:0000256" key="1">
    <source>
        <dbReference type="SAM" id="SignalP"/>
    </source>
</evidence>
<evidence type="ECO:0000313" key="3">
    <source>
        <dbReference type="Proteomes" id="UP000078406"/>
    </source>
</evidence>
<dbReference type="RefSeq" id="WP_054962113.1">
    <property type="nucleotide sequence ID" value="NZ_LLEI02000021.1"/>
</dbReference>
<evidence type="ECO:0000313" key="2">
    <source>
        <dbReference type="EMBL" id="OAJ95138.1"/>
    </source>
</evidence>
<protein>
    <submittedName>
        <fullName evidence="2">Uncharacterized protein</fullName>
    </submittedName>
</protein>
<name>A0A177Y2P9_9VIBR</name>
<organism evidence="2 3">
    <name type="scientific">Vibrio bivalvicida</name>
    <dbReference type="NCBI Taxonomy" id="1276888"/>
    <lineage>
        <taxon>Bacteria</taxon>
        <taxon>Pseudomonadati</taxon>
        <taxon>Pseudomonadota</taxon>
        <taxon>Gammaproteobacteria</taxon>
        <taxon>Vibrionales</taxon>
        <taxon>Vibrionaceae</taxon>
        <taxon>Vibrio</taxon>
        <taxon>Vibrio oreintalis group</taxon>
    </lineage>
</organism>